<reference evidence="6" key="1">
    <citation type="submission" date="2007-04" db="EMBL/GenBank/DDBJ databases">
        <authorList>
            <consortium name="The Broad Institute Genome Sequencing Platform"/>
            <person name="Birren B."/>
            <person name="Lander E."/>
            <person name="Galagan J."/>
            <person name="Nusbaum C."/>
            <person name="Devon K."/>
            <person name="Ma L.-J."/>
            <person name="Jaffe D."/>
            <person name="Butler J."/>
            <person name="Alvarez P."/>
            <person name="Gnerre S."/>
            <person name="Grabherr M."/>
            <person name="Kleber M."/>
            <person name="Mauceli E."/>
            <person name="Brockman W."/>
            <person name="MacCallum I.A."/>
            <person name="Young S."/>
            <person name="LaButti K."/>
            <person name="DeCaprio D."/>
            <person name="Crawford M."/>
            <person name="Koehrsen M."/>
            <person name="Engels R."/>
            <person name="Montgomery P."/>
            <person name="Pearson M."/>
            <person name="Howarth C."/>
            <person name="Larson L."/>
            <person name="White J."/>
            <person name="O'Leary S."/>
            <person name="Kodira C."/>
            <person name="Zeng Q."/>
            <person name="Yandava C."/>
            <person name="Alvarado L."/>
            <person name="Kistler C."/>
            <person name="Shim W.-B."/>
            <person name="Kang S."/>
            <person name="Woloshuk C."/>
        </authorList>
    </citation>
    <scope>NUCLEOTIDE SEQUENCE</scope>
    <source>
        <strain evidence="6">4287</strain>
    </source>
</reference>
<dbReference type="InterPro" id="IPR027417">
    <property type="entry name" value="P-loop_NTPase"/>
</dbReference>
<dbReference type="GeneID" id="28948401"/>
<dbReference type="SUPFAM" id="SSF52540">
    <property type="entry name" value="P-loop containing nucleoside triphosphate hydrolases"/>
    <property type="match status" value="1"/>
</dbReference>
<gene>
    <name evidence="6" type="ORF">FOXG_06527</name>
</gene>
<dbReference type="PROSITE" id="PS51194">
    <property type="entry name" value="HELICASE_CTER"/>
    <property type="match status" value="1"/>
</dbReference>
<dbReference type="Gene3D" id="3.40.50.300">
    <property type="entry name" value="P-loop containing nucleotide triphosphate hydrolases"/>
    <property type="match status" value="2"/>
</dbReference>
<dbReference type="RefSeq" id="XP_018242453.1">
    <property type="nucleotide sequence ID" value="XM_018385213.1"/>
</dbReference>
<proteinExistence type="inferred from homology"/>
<feature type="transmembrane region" description="Helical" evidence="4">
    <location>
        <begin position="81"/>
        <end position="105"/>
    </location>
</feature>
<protein>
    <recommendedName>
        <fullName evidence="3">DNA 3'-5' helicase</fullName>
        <ecNumber evidence="3">5.6.2.4</ecNumber>
    </recommendedName>
</protein>
<dbReference type="GO" id="GO:0000724">
    <property type="term" value="P:double-strand break repair via homologous recombination"/>
    <property type="evidence" value="ECO:0007669"/>
    <property type="project" value="TreeGrafter"/>
</dbReference>
<keyword evidence="4" id="KW-1133">Transmembrane helix</keyword>
<evidence type="ECO:0000256" key="1">
    <source>
        <dbReference type="ARBA" id="ARBA00005446"/>
    </source>
</evidence>
<name>A0A0J9UZS0_FUSO4</name>
<dbReference type="GO" id="GO:0009378">
    <property type="term" value="F:four-way junction helicase activity"/>
    <property type="evidence" value="ECO:0007669"/>
    <property type="project" value="TreeGrafter"/>
</dbReference>
<dbReference type="SMART" id="SM00490">
    <property type="entry name" value="HELICc"/>
    <property type="match status" value="1"/>
</dbReference>
<dbReference type="GO" id="GO:0043138">
    <property type="term" value="F:3'-5' DNA helicase activity"/>
    <property type="evidence" value="ECO:0007669"/>
    <property type="project" value="UniProtKB-EC"/>
</dbReference>
<dbReference type="VEuPathDB" id="FungiDB:FOXG_06527"/>
<dbReference type="GO" id="GO:0005694">
    <property type="term" value="C:chromosome"/>
    <property type="evidence" value="ECO:0007669"/>
    <property type="project" value="TreeGrafter"/>
</dbReference>
<dbReference type="GO" id="GO:0005737">
    <property type="term" value="C:cytoplasm"/>
    <property type="evidence" value="ECO:0007669"/>
    <property type="project" value="TreeGrafter"/>
</dbReference>
<sequence length="553" mass="61804">MPRKCDDKGRCWRSLFRIDQVLQGKRPPAVSDTQAQGLLNACKKVRFRARPAAKEDGIIAAARRLHNDPELQLRRPGQRDAMLGFFLNLFLASGLPIMTKIALIWSVCGLLATTITVLATSAPDFQPASFVFGEFINSTGWPGGVAFLLGLLQGGRSKKSTPIVVVSAEAACTEAFLEYANRLSDRQCLDRIVIDECHLTITASCYRRSMSQLAWHVRQIRTQTVWLTATLPPIYQELFFEHNKLVRPHIVRESTNRPNIRYIVQQERGLGNLCEQAACLVQSCWTRTDLFKSERDQVIIYCPTKDLVAELADMLGCPSYTAESGTEEEKMAIIERWLTAADSPIIVATSALGPGFDYPHIRLVIHVDAPSLLTDFSQESGRAGRDGEVAESIVLLSAAWQPQLGRPVAADKEAMQLYLLQEYCSRGVLSQFLDSKPDWRWCMEGDELCSVCPEHHAQCRPPTLEFHLPRPLRDETEAGQDGDNSCQYPDMVMPLCFGAFSRPGRTKWFLKHFNQSFKTCQEYMLWLGKGASLGGSRCVNANCVAALLLGELE</sequence>
<keyword evidence="4" id="KW-0472">Membrane</keyword>
<dbReference type="InterPro" id="IPR001650">
    <property type="entry name" value="Helicase_C-like"/>
</dbReference>
<reference evidence="6" key="2">
    <citation type="journal article" date="2010" name="Nature">
        <title>Comparative genomics reveals mobile pathogenicity chromosomes in Fusarium.</title>
        <authorList>
            <person name="Ma L.J."/>
            <person name="van der Does H.C."/>
            <person name="Borkovich K.A."/>
            <person name="Coleman J.J."/>
            <person name="Daboussi M.J."/>
            <person name="Di Pietro A."/>
            <person name="Dufresne M."/>
            <person name="Freitag M."/>
            <person name="Grabherr M."/>
            <person name="Henrissat B."/>
            <person name="Houterman P.M."/>
            <person name="Kang S."/>
            <person name="Shim W.B."/>
            <person name="Woloshuk C."/>
            <person name="Xie X."/>
            <person name="Xu J.R."/>
            <person name="Antoniw J."/>
            <person name="Baker S.E."/>
            <person name="Bluhm B.H."/>
            <person name="Breakspear A."/>
            <person name="Brown D.W."/>
            <person name="Butchko R.A."/>
            <person name="Chapman S."/>
            <person name="Coulson R."/>
            <person name="Coutinho P.M."/>
            <person name="Danchin E.G."/>
            <person name="Diener A."/>
            <person name="Gale L.R."/>
            <person name="Gardiner D.M."/>
            <person name="Goff S."/>
            <person name="Hammond-Kosack K.E."/>
            <person name="Hilburn K."/>
            <person name="Hua-Van A."/>
            <person name="Jonkers W."/>
            <person name="Kazan K."/>
            <person name="Kodira C.D."/>
            <person name="Koehrsen M."/>
            <person name="Kumar L."/>
            <person name="Lee Y.H."/>
            <person name="Li L."/>
            <person name="Manners J.M."/>
            <person name="Miranda-Saavedra D."/>
            <person name="Mukherjee M."/>
            <person name="Park G."/>
            <person name="Park J."/>
            <person name="Park S.Y."/>
            <person name="Proctor R.H."/>
            <person name="Regev A."/>
            <person name="Ruiz-Roldan M.C."/>
            <person name="Sain D."/>
            <person name="Sakthikumar S."/>
            <person name="Sykes S."/>
            <person name="Schwartz D.C."/>
            <person name="Turgeon B.G."/>
            <person name="Wapinski I."/>
            <person name="Yoder O."/>
            <person name="Young S."/>
            <person name="Zeng Q."/>
            <person name="Zhou S."/>
            <person name="Galagan J."/>
            <person name="Cuomo C.A."/>
            <person name="Kistler H.C."/>
            <person name="Rep M."/>
        </authorList>
    </citation>
    <scope>NUCLEOTIDE SEQUENCE [LARGE SCALE GENOMIC DNA]</scope>
    <source>
        <strain evidence="6">4287</strain>
    </source>
</reference>
<organism evidence="6 7">
    <name type="scientific">Fusarium oxysporum f. sp. lycopersici (strain 4287 / CBS 123668 / FGSC 9935 / NRRL 34936)</name>
    <name type="common">Fusarium vascular wilt of tomato</name>
    <dbReference type="NCBI Taxonomy" id="426428"/>
    <lineage>
        <taxon>Eukaryota</taxon>
        <taxon>Fungi</taxon>
        <taxon>Dikarya</taxon>
        <taxon>Ascomycota</taxon>
        <taxon>Pezizomycotina</taxon>
        <taxon>Sordariomycetes</taxon>
        <taxon>Hypocreomycetidae</taxon>
        <taxon>Hypocreales</taxon>
        <taxon>Nectriaceae</taxon>
        <taxon>Fusarium</taxon>
        <taxon>Fusarium oxysporum species complex</taxon>
    </lineage>
</organism>
<comment type="similarity">
    <text evidence="1">Belongs to the helicase family. RecQ subfamily.</text>
</comment>
<evidence type="ECO:0000313" key="6">
    <source>
        <dbReference type="EMBL" id="KNB04408.1"/>
    </source>
</evidence>
<dbReference type="KEGG" id="fox:FOXG_06527"/>
<evidence type="ECO:0000256" key="2">
    <source>
        <dbReference type="ARBA" id="ARBA00034617"/>
    </source>
</evidence>
<accession>A0A0J9UZS0</accession>
<comment type="catalytic activity">
    <reaction evidence="2">
        <text>Couples ATP hydrolysis with the unwinding of duplex DNA by translocating in the 3'-5' direction.</text>
        <dbReference type="EC" id="5.6.2.4"/>
    </reaction>
</comment>
<evidence type="ECO:0000259" key="5">
    <source>
        <dbReference type="PROSITE" id="PS51194"/>
    </source>
</evidence>
<dbReference type="Proteomes" id="UP000009097">
    <property type="component" value="Unassembled WGS sequence"/>
</dbReference>
<evidence type="ECO:0000256" key="3">
    <source>
        <dbReference type="ARBA" id="ARBA00034808"/>
    </source>
</evidence>
<dbReference type="EMBL" id="DS231702">
    <property type="protein sequence ID" value="KNB04408.1"/>
    <property type="molecule type" value="Genomic_DNA"/>
</dbReference>
<dbReference type="OrthoDB" id="5075206at2759"/>
<dbReference type="PANTHER" id="PTHR13710">
    <property type="entry name" value="DNA HELICASE RECQ FAMILY MEMBER"/>
    <property type="match status" value="1"/>
</dbReference>
<evidence type="ECO:0000313" key="7">
    <source>
        <dbReference type="Proteomes" id="UP000009097"/>
    </source>
</evidence>
<keyword evidence="4" id="KW-0812">Transmembrane</keyword>
<dbReference type="EC" id="5.6.2.4" evidence="3"/>
<evidence type="ECO:0000256" key="4">
    <source>
        <dbReference type="SAM" id="Phobius"/>
    </source>
</evidence>
<feature type="domain" description="Helicase C-terminal" evidence="5">
    <location>
        <begin position="286"/>
        <end position="440"/>
    </location>
</feature>
<dbReference type="PANTHER" id="PTHR13710:SF154">
    <property type="entry name" value="RECQ HELICASE, PUTATIVE (AFU_ORTHOLOGUE AFUA_6G14720)-RELATED"/>
    <property type="match status" value="1"/>
</dbReference>
<dbReference type="Pfam" id="PF00271">
    <property type="entry name" value="Helicase_C"/>
    <property type="match status" value="1"/>
</dbReference>
<dbReference type="AlphaFoldDB" id="A0A0J9UZS0"/>